<reference evidence="1 2" key="1">
    <citation type="submission" date="2023-03" db="EMBL/GenBank/DDBJ databases">
        <title>High recombination rates correlate with genetic variation in Cardiocondyla obscurior ants.</title>
        <authorList>
            <person name="Errbii M."/>
        </authorList>
    </citation>
    <scope>NUCLEOTIDE SEQUENCE [LARGE SCALE GENOMIC DNA]</scope>
    <source>
        <strain evidence="1">Alpha-2009</strain>
        <tissue evidence="1">Whole body</tissue>
    </source>
</reference>
<name>A0AAW2GSL9_9HYME</name>
<gene>
    <name evidence="1" type="ORF">PUN28_002126</name>
</gene>
<dbReference type="Proteomes" id="UP001430953">
    <property type="component" value="Unassembled WGS sequence"/>
</dbReference>
<keyword evidence="2" id="KW-1185">Reference proteome</keyword>
<accession>A0AAW2GSL9</accession>
<evidence type="ECO:0000313" key="1">
    <source>
        <dbReference type="EMBL" id="KAL0130290.1"/>
    </source>
</evidence>
<comment type="caution">
    <text evidence="1">The sequence shown here is derived from an EMBL/GenBank/DDBJ whole genome shotgun (WGS) entry which is preliminary data.</text>
</comment>
<dbReference type="EMBL" id="JADYXP020000002">
    <property type="protein sequence ID" value="KAL0130290.1"/>
    <property type="molecule type" value="Genomic_DNA"/>
</dbReference>
<protein>
    <submittedName>
        <fullName evidence="1">Uncharacterized protein</fullName>
    </submittedName>
</protein>
<dbReference type="AlphaFoldDB" id="A0AAW2GSL9"/>
<organism evidence="1 2">
    <name type="scientific">Cardiocondyla obscurior</name>
    <dbReference type="NCBI Taxonomy" id="286306"/>
    <lineage>
        <taxon>Eukaryota</taxon>
        <taxon>Metazoa</taxon>
        <taxon>Ecdysozoa</taxon>
        <taxon>Arthropoda</taxon>
        <taxon>Hexapoda</taxon>
        <taxon>Insecta</taxon>
        <taxon>Pterygota</taxon>
        <taxon>Neoptera</taxon>
        <taxon>Endopterygota</taxon>
        <taxon>Hymenoptera</taxon>
        <taxon>Apocrita</taxon>
        <taxon>Aculeata</taxon>
        <taxon>Formicoidea</taxon>
        <taxon>Formicidae</taxon>
        <taxon>Myrmicinae</taxon>
        <taxon>Cardiocondyla</taxon>
    </lineage>
</organism>
<evidence type="ECO:0000313" key="2">
    <source>
        <dbReference type="Proteomes" id="UP001430953"/>
    </source>
</evidence>
<sequence length="157" mass="18062">MIYVQLYCGSHLLNLNETHVLNKTLNKNIKSTIFDMTNNAELSINVNKSEEMQFEKMQKKAAKYLGQRMAVVSDILELKPQKRILILKIGSCLPLQAAMKSESKPITVINTYSFDSLCQSFLIGYYDKPIIQEFIQEKALHVPLFKMIINILETDFI</sequence>
<proteinExistence type="predicted"/>